<dbReference type="InterPro" id="IPR005511">
    <property type="entry name" value="SMP-30"/>
</dbReference>
<evidence type="ECO:0000313" key="6">
    <source>
        <dbReference type="Proteomes" id="UP001189663"/>
    </source>
</evidence>
<feature type="domain" description="SMP-30/Gluconolactonase/LRE-like region" evidence="4">
    <location>
        <begin position="17"/>
        <end position="257"/>
    </location>
</feature>
<name>A0ABC8Q5Z5_9RALS</name>
<feature type="binding site" evidence="3">
    <location>
        <position position="150"/>
    </location>
    <ligand>
        <name>a divalent metal cation</name>
        <dbReference type="ChEBI" id="CHEBI:60240"/>
    </ligand>
</feature>
<dbReference type="EMBL" id="CATZAT010000001">
    <property type="protein sequence ID" value="CAJ0776085.1"/>
    <property type="molecule type" value="Genomic_DNA"/>
</dbReference>
<evidence type="ECO:0000313" key="5">
    <source>
        <dbReference type="EMBL" id="CAJ0776085.1"/>
    </source>
</evidence>
<dbReference type="GO" id="GO:0016787">
    <property type="term" value="F:hydrolase activity"/>
    <property type="evidence" value="ECO:0007669"/>
    <property type="project" value="UniProtKB-KW"/>
</dbReference>
<accession>A0ABC8Q5Z5</accession>
<comment type="similarity">
    <text evidence="1">Belongs to the SMP-30/CGR1 family.</text>
</comment>
<dbReference type="PRINTS" id="PR01790">
    <property type="entry name" value="SMP30FAMILY"/>
</dbReference>
<dbReference type="Pfam" id="PF08450">
    <property type="entry name" value="SGL"/>
    <property type="match status" value="1"/>
</dbReference>
<dbReference type="EC" id="3.1.1.99" evidence="5"/>
<keyword evidence="5" id="KW-0378">Hydrolase</keyword>
<organism evidence="5 6">
    <name type="scientific">Ralstonia holmesii</name>
    <dbReference type="NCBI Taxonomy" id="3058602"/>
    <lineage>
        <taxon>Bacteria</taxon>
        <taxon>Pseudomonadati</taxon>
        <taxon>Pseudomonadota</taxon>
        <taxon>Betaproteobacteria</taxon>
        <taxon>Burkholderiales</taxon>
        <taxon>Burkholderiaceae</taxon>
        <taxon>Ralstonia</taxon>
    </lineage>
</organism>
<keyword evidence="3" id="KW-0479">Metal-binding</keyword>
<evidence type="ECO:0000256" key="3">
    <source>
        <dbReference type="PIRSR" id="PIRSR605511-2"/>
    </source>
</evidence>
<comment type="cofactor">
    <cofactor evidence="3">
        <name>Zn(2+)</name>
        <dbReference type="ChEBI" id="CHEBI:29105"/>
    </cofactor>
    <text evidence="3">Binds 1 divalent metal cation per subunit.</text>
</comment>
<evidence type="ECO:0000256" key="2">
    <source>
        <dbReference type="PIRSR" id="PIRSR605511-1"/>
    </source>
</evidence>
<protein>
    <submittedName>
        <fullName evidence="5">6-deoxy-6-sulfogluconolactonase</fullName>
        <ecNumber evidence="5">3.1.1.99</ecNumber>
    </submittedName>
</protein>
<feature type="active site" description="Proton donor/acceptor" evidence="2">
    <location>
        <position position="198"/>
    </location>
</feature>
<proteinExistence type="inferred from homology"/>
<gene>
    <name evidence="5" type="ORF">LMG18096_00497</name>
</gene>
<dbReference type="Gene3D" id="2.120.10.30">
    <property type="entry name" value="TolB, C-terminal domain"/>
    <property type="match status" value="1"/>
</dbReference>
<reference evidence="5 6" key="1">
    <citation type="submission" date="2023-07" db="EMBL/GenBank/DDBJ databases">
        <authorList>
            <person name="Peeters C."/>
        </authorList>
    </citation>
    <scope>NUCLEOTIDE SEQUENCE [LARGE SCALE GENOMIC DNA]</scope>
    <source>
        <strain evidence="5 6">LMG 18096</strain>
    </source>
</reference>
<dbReference type="Proteomes" id="UP001189663">
    <property type="component" value="Unassembled WGS sequence"/>
</dbReference>
<dbReference type="PANTHER" id="PTHR10907">
    <property type="entry name" value="REGUCALCIN"/>
    <property type="match status" value="1"/>
</dbReference>
<keyword evidence="3" id="KW-0862">Zinc</keyword>
<sequence length="305" mass="32870">MKARIIPECVWRVAATLGEGAVWHAASRCVVFVDIKGRRLYRYDSDTAVCRSWVAPGQIGFALPCVDGNWICGVQGGLYRFAFATGSFSRVLPVETDRPGNRLNDGFVDRTGALWFGSMDDGEREPSGQLYHVGLDGGLSVRDSGYVITNGPTASPDGRTLYHTDTLQRVVYAFDLADDGSLQRKRVFTAIEGTGYPDGMAVDEEGCVWVALFGGGRIERFSPDGRCIGRVDFPCSNITKLAFGGDDLQTVYATTARKGLTDEALREQPLAGGLFTFRAPVKGLPSTDCAVAFSEAVSVATIGQP</sequence>
<dbReference type="PANTHER" id="PTHR10907:SF47">
    <property type="entry name" value="REGUCALCIN"/>
    <property type="match status" value="1"/>
</dbReference>
<dbReference type="InterPro" id="IPR011042">
    <property type="entry name" value="6-blade_b-propeller_TolB-like"/>
</dbReference>
<dbReference type="RefSeq" id="WP_316683250.1">
    <property type="nucleotide sequence ID" value="NZ_CATZAT010000001.1"/>
</dbReference>
<dbReference type="AlphaFoldDB" id="A0ABC8Q5Z5"/>
<evidence type="ECO:0000259" key="4">
    <source>
        <dbReference type="Pfam" id="PF08450"/>
    </source>
</evidence>
<comment type="caution">
    <text evidence="5">The sequence shown here is derived from an EMBL/GenBank/DDBJ whole genome shotgun (WGS) entry which is preliminary data.</text>
</comment>
<dbReference type="SUPFAM" id="SSF63829">
    <property type="entry name" value="Calcium-dependent phosphotriesterase"/>
    <property type="match status" value="1"/>
</dbReference>
<feature type="binding site" evidence="3">
    <location>
        <position position="104"/>
    </location>
    <ligand>
        <name>substrate</name>
    </ligand>
</feature>
<feature type="binding site" evidence="3">
    <location>
        <position position="102"/>
    </location>
    <ligand>
        <name>substrate</name>
    </ligand>
</feature>
<feature type="binding site" evidence="3">
    <location>
        <position position="198"/>
    </location>
    <ligand>
        <name>a divalent metal cation</name>
        <dbReference type="ChEBI" id="CHEBI:60240"/>
    </ligand>
</feature>
<dbReference type="InterPro" id="IPR013658">
    <property type="entry name" value="SGL"/>
</dbReference>
<keyword evidence="6" id="KW-1185">Reference proteome</keyword>
<feature type="binding site" evidence="3">
    <location>
        <position position="19"/>
    </location>
    <ligand>
        <name>a divalent metal cation</name>
        <dbReference type="ChEBI" id="CHEBI:60240"/>
    </ligand>
</feature>
<evidence type="ECO:0000256" key="1">
    <source>
        <dbReference type="ARBA" id="ARBA00008853"/>
    </source>
</evidence>